<evidence type="ECO:0000313" key="2">
    <source>
        <dbReference type="Proteomes" id="UP000076715"/>
    </source>
</evidence>
<dbReference type="OrthoDB" id="880022at2"/>
<dbReference type="EMBL" id="LQRT01000013">
    <property type="protein sequence ID" value="KZS40449.1"/>
    <property type="molecule type" value="Genomic_DNA"/>
</dbReference>
<dbReference type="Proteomes" id="UP000076715">
    <property type="component" value="Unassembled WGS sequence"/>
</dbReference>
<proteinExistence type="predicted"/>
<accession>A0A163ACV3</accession>
<comment type="caution">
    <text evidence="1">The sequence shown here is derived from an EMBL/GenBank/DDBJ whole genome shotgun (WGS) entry which is preliminary data.</text>
</comment>
<dbReference type="STRING" id="1642818.AWE51_05725"/>
<reference evidence="1 2" key="1">
    <citation type="submission" date="2016-01" db="EMBL/GenBank/DDBJ databases">
        <title>The draft genome sequence of Aquimarina sp. RZW4-3-2.</title>
        <authorList>
            <person name="Wang Y."/>
        </authorList>
    </citation>
    <scope>NUCLEOTIDE SEQUENCE [LARGE SCALE GENOMIC DNA]</scope>
    <source>
        <strain evidence="1 2">RZW4-3-2</strain>
    </source>
</reference>
<keyword evidence="2" id="KW-1185">Reference proteome</keyword>
<evidence type="ECO:0000313" key="1">
    <source>
        <dbReference type="EMBL" id="KZS40449.1"/>
    </source>
</evidence>
<organism evidence="1 2">
    <name type="scientific">Aquimarina aggregata</name>
    <dbReference type="NCBI Taxonomy" id="1642818"/>
    <lineage>
        <taxon>Bacteria</taxon>
        <taxon>Pseudomonadati</taxon>
        <taxon>Bacteroidota</taxon>
        <taxon>Flavobacteriia</taxon>
        <taxon>Flavobacteriales</taxon>
        <taxon>Flavobacteriaceae</taxon>
        <taxon>Aquimarina</taxon>
    </lineage>
</organism>
<dbReference type="RefSeq" id="WP_066313998.1">
    <property type="nucleotide sequence ID" value="NZ_LQRT01000013.1"/>
</dbReference>
<name>A0A163ACV3_9FLAO</name>
<protein>
    <submittedName>
        <fullName evidence="1">Uncharacterized protein</fullName>
    </submittedName>
</protein>
<dbReference type="AlphaFoldDB" id="A0A163ACV3"/>
<gene>
    <name evidence="1" type="ORF">AWE51_05725</name>
</gene>
<sequence>MDFLIEDKLKPKNTLSQYNKLDFVNLWTQTKNYNVLGIIGSNHQRIKIKFLSIKKDSINSNKYLVSGKSSVKETICDFKGTIILRDIKEVEKLHFGVDNEHQNKGIKSQGVLIADYEFKENKDQKHSGLFKGKLYSKWYLISDDRIEYDNIQSVADGYSNNAFIGVWKSYKTGKEKICNWADFRVPNANQDFDVGAGEFGPSEKYYAKGWADYKPMDTQEWWK</sequence>